<proteinExistence type="predicted"/>
<protein>
    <submittedName>
        <fullName evidence="1">Uncharacterized protein</fullName>
    </submittedName>
</protein>
<evidence type="ECO:0000313" key="2">
    <source>
        <dbReference type="Proteomes" id="UP001144978"/>
    </source>
</evidence>
<dbReference type="Proteomes" id="UP001144978">
    <property type="component" value="Unassembled WGS sequence"/>
</dbReference>
<dbReference type="EMBL" id="JANSHE010005106">
    <property type="protein sequence ID" value="KAJ2972677.1"/>
    <property type="molecule type" value="Genomic_DNA"/>
</dbReference>
<gene>
    <name evidence="1" type="ORF">NUW54_g12212</name>
</gene>
<evidence type="ECO:0000313" key="1">
    <source>
        <dbReference type="EMBL" id="KAJ2972677.1"/>
    </source>
</evidence>
<reference evidence="1" key="1">
    <citation type="submission" date="2022-08" db="EMBL/GenBank/DDBJ databases">
        <title>Genome Sequence of Pycnoporus sanguineus.</title>
        <authorList>
            <person name="Buettner E."/>
        </authorList>
    </citation>
    <scope>NUCLEOTIDE SEQUENCE</scope>
    <source>
        <strain evidence="1">CG-C14</strain>
    </source>
</reference>
<keyword evidence="2" id="KW-1185">Reference proteome</keyword>
<organism evidence="1 2">
    <name type="scientific">Trametes sanguinea</name>
    <dbReference type="NCBI Taxonomy" id="158606"/>
    <lineage>
        <taxon>Eukaryota</taxon>
        <taxon>Fungi</taxon>
        <taxon>Dikarya</taxon>
        <taxon>Basidiomycota</taxon>
        <taxon>Agaricomycotina</taxon>
        <taxon>Agaricomycetes</taxon>
        <taxon>Polyporales</taxon>
        <taxon>Polyporaceae</taxon>
        <taxon>Trametes</taxon>
    </lineage>
</organism>
<sequence length="398" mass="44986">MSTTTRCRCWLPSSPLHVVIIHPSSVNHRKKDMPQSGPIVEKQIIAYMEKRQNISTSQNAEKYLVATTRLDPLTYVLFGAYKISVTSRGLECDGWLPIIGRMDVLDDLERLKVMMEDCMLRVYQGLLASRQRKAQQFKRPLRYEEGREDESGDEGDDDLTNVPLSLIGTRAWMAETGRGAYAVGPIASTGVRAVENELMEADRGPEVRDFVSRILKSRGPKSLLYISFGASMWPKYPEKLWAFLDVVMERRIPFILSHASEFAQIPDDVREKLSWYNLGLLSSWCPQQMILNHPVTGWFLTHCGHCSVMEAISAGVPMICWPFAADGALNAVHLTDTLKCAYELLEVRTGHGLRRVYRTGVRPVGTLDALRSEARAVLEQAFGEDGERRRERALREGI</sequence>
<comment type="caution">
    <text evidence="1">The sequence shown here is derived from an EMBL/GenBank/DDBJ whole genome shotgun (WGS) entry which is preliminary data.</text>
</comment>
<accession>A0ACC1N194</accession>
<name>A0ACC1N194_9APHY</name>